<dbReference type="EMBL" id="JAMXLR010000004">
    <property type="protein sequence ID" value="MCO6042482.1"/>
    <property type="molecule type" value="Genomic_DNA"/>
</dbReference>
<dbReference type="Proteomes" id="UP001155241">
    <property type="component" value="Unassembled WGS sequence"/>
</dbReference>
<sequence length="226" mass="24899">MPSDLLHWPDDVLRRATWTNSPASGQRTFGRLLATMAACGLLYGAAMGSFGAVAGGSNWPLQMLYSALKVPLLLSVTFVISVPSFYVMNALFGLGGDFAVALRNLLATQAGFTVLLAAFAPLTLFWYATDGDYSRALVANGVMFAAASLASQRLLRGYYRPLVAGNARHRKMMWLWTGLYALVAIQMAWLLRPFIGSPDKQVTFFRPEAWDNAYLKVWELVVRVFS</sequence>
<feature type="transmembrane region" description="Helical" evidence="1">
    <location>
        <begin position="172"/>
        <end position="191"/>
    </location>
</feature>
<keyword evidence="1" id="KW-0472">Membrane</keyword>
<organism evidence="2 3">
    <name type="scientific">Aeoliella straminimaris</name>
    <dbReference type="NCBI Taxonomy" id="2954799"/>
    <lineage>
        <taxon>Bacteria</taxon>
        <taxon>Pseudomonadati</taxon>
        <taxon>Planctomycetota</taxon>
        <taxon>Planctomycetia</taxon>
        <taxon>Pirellulales</taxon>
        <taxon>Lacipirellulaceae</taxon>
        <taxon>Aeoliella</taxon>
    </lineage>
</organism>
<proteinExistence type="predicted"/>
<accession>A0A9X2F579</accession>
<feature type="transmembrane region" description="Helical" evidence="1">
    <location>
        <begin position="106"/>
        <end position="127"/>
    </location>
</feature>
<dbReference type="RefSeq" id="WP_252850584.1">
    <property type="nucleotide sequence ID" value="NZ_JAMXLR010000004.1"/>
</dbReference>
<evidence type="ECO:0000313" key="2">
    <source>
        <dbReference type="EMBL" id="MCO6042482.1"/>
    </source>
</evidence>
<reference evidence="2" key="1">
    <citation type="submission" date="2022-06" db="EMBL/GenBank/DDBJ databases">
        <title>Aeoliella straminimaris, a novel planctomycete from sediments.</title>
        <authorList>
            <person name="Vitorino I.R."/>
            <person name="Lage O.M."/>
        </authorList>
    </citation>
    <scope>NUCLEOTIDE SEQUENCE</scope>
    <source>
        <strain evidence="2">ICT_H6.2</strain>
    </source>
</reference>
<protein>
    <submittedName>
        <fullName evidence="2">Uncharacterized protein</fullName>
    </submittedName>
</protein>
<keyword evidence="1" id="KW-1133">Transmembrane helix</keyword>
<gene>
    <name evidence="2" type="ORF">NG895_01045</name>
</gene>
<evidence type="ECO:0000313" key="3">
    <source>
        <dbReference type="Proteomes" id="UP001155241"/>
    </source>
</evidence>
<feature type="transmembrane region" description="Helical" evidence="1">
    <location>
        <begin position="72"/>
        <end position="94"/>
    </location>
</feature>
<dbReference type="AlphaFoldDB" id="A0A9X2F579"/>
<feature type="transmembrane region" description="Helical" evidence="1">
    <location>
        <begin position="32"/>
        <end position="52"/>
    </location>
</feature>
<comment type="caution">
    <text evidence="2">The sequence shown here is derived from an EMBL/GenBank/DDBJ whole genome shotgun (WGS) entry which is preliminary data.</text>
</comment>
<keyword evidence="3" id="KW-1185">Reference proteome</keyword>
<name>A0A9X2F579_9BACT</name>
<keyword evidence="1" id="KW-0812">Transmembrane</keyword>
<evidence type="ECO:0000256" key="1">
    <source>
        <dbReference type="SAM" id="Phobius"/>
    </source>
</evidence>